<dbReference type="AlphaFoldDB" id="A0AAV4WM17"/>
<name>A0AAV4WM17_9ARAC</name>
<protein>
    <submittedName>
        <fullName evidence="1">Uncharacterized protein</fullName>
    </submittedName>
</protein>
<sequence>MNFRSKRGMRRAGIPRLDRFYLKKYLRSFSTSSHFKAPSLILIYSQGWLIPEVIGLVFQIPIRPVALSSSERASLFKADANEINQRMGWRCNPKFWVDYSTRRWKKDVVCQERWARSQRDFTTAVRDVSLAGIQRLQKGDYEMGTLAWEKSR</sequence>
<accession>A0AAV4WM17</accession>
<dbReference type="Proteomes" id="UP001054837">
    <property type="component" value="Unassembled WGS sequence"/>
</dbReference>
<gene>
    <name evidence="1" type="ORF">CDAR_452031</name>
</gene>
<dbReference type="EMBL" id="BPLQ01014819">
    <property type="protein sequence ID" value="GIY83368.1"/>
    <property type="molecule type" value="Genomic_DNA"/>
</dbReference>
<keyword evidence="2" id="KW-1185">Reference proteome</keyword>
<comment type="caution">
    <text evidence="1">The sequence shown here is derived from an EMBL/GenBank/DDBJ whole genome shotgun (WGS) entry which is preliminary data.</text>
</comment>
<evidence type="ECO:0000313" key="2">
    <source>
        <dbReference type="Proteomes" id="UP001054837"/>
    </source>
</evidence>
<evidence type="ECO:0000313" key="1">
    <source>
        <dbReference type="EMBL" id="GIY83368.1"/>
    </source>
</evidence>
<reference evidence="1 2" key="1">
    <citation type="submission" date="2021-06" db="EMBL/GenBank/DDBJ databases">
        <title>Caerostris darwini draft genome.</title>
        <authorList>
            <person name="Kono N."/>
            <person name="Arakawa K."/>
        </authorList>
    </citation>
    <scope>NUCLEOTIDE SEQUENCE [LARGE SCALE GENOMIC DNA]</scope>
</reference>
<organism evidence="1 2">
    <name type="scientific">Caerostris darwini</name>
    <dbReference type="NCBI Taxonomy" id="1538125"/>
    <lineage>
        <taxon>Eukaryota</taxon>
        <taxon>Metazoa</taxon>
        <taxon>Ecdysozoa</taxon>
        <taxon>Arthropoda</taxon>
        <taxon>Chelicerata</taxon>
        <taxon>Arachnida</taxon>
        <taxon>Araneae</taxon>
        <taxon>Araneomorphae</taxon>
        <taxon>Entelegynae</taxon>
        <taxon>Araneoidea</taxon>
        <taxon>Araneidae</taxon>
        <taxon>Caerostris</taxon>
    </lineage>
</organism>
<proteinExistence type="predicted"/>